<sequence>MCTYLLARNGMCHGIGTSAGLRSVFVVLRDAVILFLLPFQIIHRIASDSDP</sequence>
<evidence type="ECO:0000313" key="2">
    <source>
        <dbReference type="Proteomes" id="UP000054270"/>
    </source>
</evidence>
<name>A0A0D2MRE7_HYPSF</name>
<dbReference type="Proteomes" id="UP000054270">
    <property type="component" value="Unassembled WGS sequence"/>
</dbReference>
<reference evidence="2" key="1">
    <citation type="submission" date="2014-04" db="EMBL/GenBank/DDBJ databases">
        <title>Evolutionary Origins and Diversification of the Mycorrhizal Mutualists.</title>
        <authorList>
            <consortium name="DOE Joint Genome Institute"/>
            <consortium name="Mycorrhizal Genomics Consortium"/>
            <person name="Kohler A."/>
            <person name="Kuo A."/>
            <person name="Nagy L.G."/>
            <person name="Floudas D."/>
            <person name="Copeland A."/>
            <person name="Barry K.W."/>
            <person name="Cichocki N."/>
            <person name="Veneault-Fourrey C."/>
            <person name="LaButti K."/>
            <person name="Lindquist E.A."/>
            <person name="Lipzen A."/>
            <person name="Lundell T."/>
            <person name="Morin E."/>
            <person name="Murat C."/>
            <person name="Riley R."/>
            <person name="Ohm R."/>
            <person name="Sun H."/>
            <person name="Tunlid A."/>
            <person name="Henrissat B."/>
            <person name="Grigoriev I.V."/>
            <person name="Hibbett D.S."/>
            <person name="Martin F."/>
        </authorList>
    </citation>
    <scope>NUCLEOTIDE SEQUENCE [LARGE SCALE GENOMIC DNA]</scope>
    <source>
        <strain evidence="2">FD-334 SS-4</strain>
    </source>
</reference>
<dbReference type="AlphaFoldDB" id="A0A0D2MRE7"/>
<organism evidence="1 2">
    <name type="scientific">Hypholoma sublateritium (strain FD-334 SS-4)</name>
    <dbReference type="NCBI Taxonomy" id="945553"/>
    <lineage>
        <taxon>Eukaryota</taxon>
        <taxon>Fungi</taxon>
        <taxon>Dikarya</taxon>
        <taxon>Basidiomycota</taxon>
        <taxon>Agaricomycotina</taxon>
        <taxon>Agaricomycetes</taxon>
        <taxon>Agaricomycetidae</taxon>
        <taxon>Agaricales</taxon>
        <taxon>Agaricineae</taxon>
        <taxon>Strophariaceae</taxon>
        <taxon>Hypholoma</taxon>
    </lineage>
</organism>
<protein>
    <submittedName>
        <fullName evidence="1">Uncharacterized protein</fullName>
    </submittedName>
</protein>
<proteinExistence type="predicted"/>
<gene>
    <name evidence="1" type="ORF">HYPSUDRAFT_36287</name>
</gene>
<accession>A0A0D2MRE7</accession>
<evidence type="ECO:0000313" key="1">
    <source>
        <dbReference type="EMBL" id="KJA26578.1"/>
    </source>
</evidence>
<keyword evidence="2" id="KW-1185">Reference proteome</keyword>
<dbReference type="EMBL" id="KN817527">
    <property type="protein sequence ID" value="KJA26578.1"/>
    <property type="molecule type" value="Genomic_DNA"/>
</dbReference>